<organism evidence="1 2">
    <name type="scientific">Henriciella pelagia</name>
    <dbReference type="NCBI Taxonomy" id="1977912"/>
    <lineage>
        <taxon>Bacteria</taxon>
        <taxon>Pseudomonadati</taxon>
        <taxon>Pseudomonadota</taxon>
        <taxon>Alphaproteobacteria</taxon>
        <taxon>Hyphomonadales</taxon>
        <taxon>Hyphomonadaceae</taxon>
        <taxon>Henriciella</taxon>
    </lineage>
</organism>
<evidence type="ECO:0000313" key="2">
    <source>
        <dbReference type="Proteomes" id="UP000628854"/>
    </source>
</evidence>
<dbReference type="EMBL" id="BMKF01000002">
    <property type="protein sequence ID" value="GGB77332.1"/>
    <property type="molecule type" value="Genomic_DNA"/>
</dbReference>
<evidence type="ECO:0000313" key="1">
    <source>
        <dbReference type="EMBL" id="GGB77332.1"/>
    </source>
</evidence>
<keyword evidence="2" id="KW-1185">Reference proteome</keyword>
<name>A0ABQ1JY85_9PROT</name>
<gene>
    <name evidence="1" type="ORF">GCM10011503_27630</name>
</gene>
<dbReference type="RefSeq" id="WP_084391325.1">
    <property type="nucleotide sequence ID" value="NZ_BMKF01000002.1"/>
</dbReference>
<comment type="caution">
    <text evidence="1">The sequence shown here is derived from an EMBL/GenBank/DDBJ whole genome shotgun (WGS) entry which is preliminary data.</text>
</comment>
<reference evidence="2" key="1">
    <citation type="journal article" date="2019" name="Int. J. Syst. Evol. Microbiol.">
        <title>The Global Catalogue of Microorganisms (GCM) 10K type strain sequencing project: providing services to taxonomists for standard genome sequencing and annotation.</title>
        <authorList>
            <consortium name="The Broad Institute Genomics Platform"/>
            <consortium name="The Broad Institute Genome Sequencing Center for Infectious Disease"/>
            <person name="Wu L."/>
            <person name="Ma J."/>
        </authorList>
    </citation>
    <scope>NUCLEOTIDE SEQUENCE [LARGE SCALE GENOMIC DNA]</scope>
    <source>
        <strain evidence="2">CGMCC 1.15928</strain>
    </source>
</reference>
<accession>A0ABQ1JY85</accession>
<sequence length="122" mass="13354">MLTRAWILDILTRLPLWYWPIFFWEVAAFERYYRAYRAANPVGVLGVGVTPQGRIVIRLQEAGDAPAPADWTDLAPRAPWTRLAPDEGMAGLAPVCADLFAGLTLTPRPEAPASAPALLEPG</sequence>
<proteinExistence type="predicted"/>
<protein>
    <submittedName>
        <fullName evidence="1">Uncharacterized protein</fullName>
    </submittedName>
</protein>
<dbReference type="Proteomes" id="UP000628854">
    <property type="component" value="Unassembled WGS sequence"/>
</dbReference>